<dbReference type="KEGG" id="pnp:IJ22_24240"/>
<dbReference type="EMBL" id="CP013652">
    <property type="protein sequence ID" value="ALS22797.1"/>
    <property type="molecule type" value="Genomic_DNA"/>
</dbReference>
<feature type="compositionally biased region" description="Polar residues" evidence="1">
    <location>
        <begin position="64"/>
        <end position="77"/>
    </location>
</feature>
<dbReference type="AlphaFoldDB" id="A0A0U2W5U3"/>
<feature type="region of interest" description="Disordered" evidence="1">
    <location>
        <begin position="59"/>
        <end position="78"/>
    </location>
</feature>
<feature type="transmembrane region" description="Helical" evidence="2">
    <location>
        <begin position="30"/>
        <end position="48"/>
    </location>
</feature>
<feature type="region of interest" description="Disordered" evidence="1">
    <location>
        <begin position="119"/>
        <end position="140"/>
    </location>
</feature>
<dbReference type="InterPro" id="IPR014195">
    <property type="entry name" value="Spore_III_AG"/>
</dbReference>
<reference evidence="4" key="1">
    <citation type="submission" date="2015-12" db="EMBL/GenBank/DDBJ databases">
        <title>Complete genome sequences of two moderately thermophilic Paenibacillus species.</title>
        <authorList>
            <person name="Butler R.III."/>
            <person name="Wang J."/>
            <person name="Stark B.C."/>
            <person name="Pombert J.-F."/>
        </authorList>
    </citation>
    <scope>NUCLEOTIDE SEQUENCE [LARGE SCALE GENOMIC DNA]</scope>
    <source>
        <strain evidence="4">32O-Y</strain>
    </source>
</reference>
<proteinExistence type="predicted"/>
<feature type="compositionally biased region" description="Low complexity" evidence="1">
    <location>
        <begin position="124"/>
        <end position="136"/>
    </location>
</feature>
<dbReference type="PATRIC" id="fig|162209.4.peg.2576"/>
<accession>A0A0U2W5U3</accession>
<evidence type="ECO:0000256" key="2">
    <source>
        <dbReference type="SAM" id="Phobius"/>
    </source>
</evidence>
<dbReference type="STRING" id="162209.IJ22_24240"/>
<sequence length="213" mass="23390">MGDNDGKPRWPFSLFSGGPGGPKRIQTLRWLLLMGLVGAAFMILNSFITVKEVDPIGEGRASPADQTQPVFGSSGKESSPFREFEEAYQSQLREILTKIVGVGEVEVLVTIESTEEVTVERNTQETQQITNEQDQQGAKRHITDISRKGEVVLYEVSGGKKPLVTKTIKPKIRGVLVVAKGAENLTVKKMISEAVERGLGVPPHRISILPRKQ</sequence>
<name>A0A0U2W5U3_9BACL</name>
<reference evidence="3 4" key="2">
    <citation type="journal article" date="2016" name="Genome Announc.">
        <title>Complete Genome Sequences of Two Interactive Moderate Thermophiles, Paenibacillus napthalenovorans 32O-Y and Paenibacillus sp. 32O-W.</title>
        <authorList>
            <person name="Butler R.R.III."/>
            <person name="Wang J."/>
            <person name="Stark B.C."/>
            <person name="Pombert J.F."/>
        </authorList>
    </citation>
    <scope>NUCLEOTIDE SEQUENCE [LARGE SCALE GENOMIC DNA]</scope>
    <source>
        <strain evidence="3 4">32O-Y</strain>
    </source>
</reference>
<organism evidence="3 4">
    <name type="scientific">Paenibacillus naphthalenovorans</name>
    <dbReference type="NCBI Taxonomy" id="162209"/>
    <lineage>
        <taxon>Bacteria</taxon>
        <taxon>Bacillati</taxon>
        <taxon>Bacillota</taxon>
        <taxon>Bacilli</taxon>
        <taxon>Bacillales</taxon>
        <taxon>Paenibacillaceae</taxon>
        <taxon>Paenibacillus</taxon>
    </lineage>
</organism>
<protein>
    <submittedName>
        <fullName evidence="3">Stage III sporulation protein AG</fullName>
    </submittedName>
</protein>
<keyword evidence="4" id="KW-1185">Reference proteome</keyword>
<keyword evidence="2" id="KW-0472">Membrane</keyword>
<gene>
    <name evidence="3" type="ORF">IJ22_24240</name>
</gene>
<evidence type="ECO:0000313" key="4">
    <source>
        <dbReference type="Proteomes" id="UP000061660"/>
    </source>
</evidence>
<dbReference type="NCBIfam" id="TIGR02830">
    <property type="entry name" value="spore_III_AG"/>
    <property type="match status" value="1"/>
</dbReference>
<dbReference type="Proteomes" id="UP000061660">
    <property type="component" value="Chromosome"/>
</dbReference>
<keyword evidence="2" id="KW-0812">Transmembrane</keyword>
<evidence type="ECO:0000256" key="1">
    <source>
        <dbReference type="SAM" id="MobiDB-lite"/>
    </source>
</evidence>
<dbReference type="RefSeq" id="WP_062408937.1">
    <property type="nucleotide sequence ID" value="NZ_BJCS01000001.1"/>
</dbReference>
<dbReference type="OrthoDB" id="2381602at2"/>
<evidence type="ECO:0000313" key="3">
    <source>
        <dbReference type="EMBL" id="ALS22797.1"/>
    </source>
</evidence>
<keyword evidence="2" id="KW-1133">Transmembrane helix</keyword>